<dbReference type="HOGENOM" id="CLU_2741548_0_0_1"/>
<gene>
    <name evidence="1" type="ORF">SCLCIDRAFT_1218917</name>
</gene>
<name>A0A0C3DPP3_9AGAM</name>
<reference evidence="1 2" key="1">
    <citation type="submission" date="2014-04" db="EMBL/GenBank/DDBJ databases">
        <authorList>
            <consortium name="DOE Joint Genome Institute"/>
            <person name="Kuo A."/>
            <person name="Kohler A."/>
            <person name="Nagy L.G."/>
            <person name="Floudas D."/>
            <person name="Copeland A."/>
            <person name="Barry K.W."/>
            <person name="Cichocki N."/>
            <person name="Veneault-Fourrey C."/>
            <person name="LaButti K."/>
            <person name="Lindquist E.A."/>
            <person name="Lipzen A."/>
            <person name="Lundell T."/>
            <person name="Morin E."/>
            <person name="Murat C."/>
            <person name="Sun H."/>
            <person name="Tunlid A."/>
            <person name="Henrissat B."/>
            <person name="Grigoriev I.V."/>
            <person name="Hibbett D.S."/>
            <person name="Martin F."/>
            <person name="Nordberg H.P."/>
            <person name="Cantor M.N."/>
            <person name="Hua S.X."/>
        </authorList>
    </citation>
    <scope>NUCLEOTIDE SEQUENCE [LARGE SCALE GENOMIC DNA]</scope>
    <source>
        <strain evidence="1 2">Foug A</strain>
    </source>
</reference>
<protein>
    <submittedName>
        <fullName evidence="1">Uncharacterized protein</fullName>
    </submittedName>
</protein>
<accession>A0A0C3DPP3</accession>
<dbReference type="Proteomes" id="UP000053989">
    <property type="component" value="Unassembled WGS sequence"/>
</dbReference>
<sequence>MTLPEGLQPRLFHRVLSLIDFPLLVTFSLVQTIVRVRHIPDNNFRCRVLQDVECIVRDTGTSQHVFAGLVV</sequence>
<evidence type="ECO:0000313" key="1">
    <source>
        <dbReference type="EMBL" id="KIM57991.1"/>
    </source>
</evidence>
<reference evidence="2" key="2">
    <citation type="submission" date="2015-01" db="EMBL/GenBank/DDBJ databases">
        <title>Evolutionary Origins and Diversification of the Mycorrhizal Mutualists.</title>
        <authorList>
            <consortium name="DOE Joint Genome Institute"/>
            <consortium name="Mycorrhizal Genomics Consortium"/>
            <person name="Kohler A."/>
            <person name="Kuo A."/>
            <person name="Nagy L.G."/>
            <person name="Floudas D."/>
            <person name="Copeland A."/>
            <person name="Barry K.W."/>
            <person name="Cichocki N."/>
            <person name="Veneault-Fourrey C."/>
            <person name="LaButti K."/>
            <person name="Lindquist E.A."/>
            <person name="Lipzen A."/>
            <person name="Lundell T."/>
            <person name="Morin E."/>
            <person name="Murat C."/>
            <person name="Riley R."/>
            <person name="Ohm R."/>
            <person name="Sun H."/>
            <person name="Tunlid A."/>
            <person name="Henrissat B."/>
            <person name="Grigoriev I.V."/>
            <person name="Hibbett D.S."/>
            <person name="Martin F."/>
        </authorList>
    </citation>
    <scope>NUCLEOTIDE SEQUENCE [LARGE SCALE GENOMIC DNA]</scope>
    <source>
        <strain evidence="2">Foug A</strain>
    </source>
</reference>
<dbReference type="InParanoid" id="A0A0C3DPP3"/>
<dbReference type="EMBL" id="KN822092">
    <property type="protein sequence ID" value="KIM57991.1"/>
    <property type="molecule type" value="Genomic_DNA"/>
</dbReference>
<organism evidence="1 2">
    <name type="scientific">Scleroderma citrinum Foug A</name>
    <dbReference type="NCBI Taxonomy" id="1036808"/>
    <lineage>
        <taxon>Eukaryota</taxon>
        <taxon>Fungi</taxon>
        <taxon>Dikarya</taxon>
        <taxon>Basidiomycota</taxon>
        <taxon>Agaricomycotina</taxon>
        <taxon>Agaricomycetes</taxon>
        <taxon>Agaricomycetidae</taxon>
        <taxon>Boletales</taxon>
        <taxon>Sclerodermatineae</taxon>
        <taxon>Sclerodermataceae</taxon>
        <taxon>Scleroderma</taxon>
    </lineage>
</organism>
<proteinExistence type="predicted"/>
<dbReference type="AlphaFoldDB" id="A0A0C3DPP3"/>
<evidence type="ECO:0000313" key="2">
    <source>
        <dbReference type="Proteomes" id="UP000053989"/>
    </source>
</evidence>
<keyword evidence="2" id="KW-1185">Reference proteome</keyword>